<dbReference type="GO" id="GO:0005524">
    <property type="term" value="F:ATP binding"/>
    <property type="evidence" value="ECO:0007669"/>
    <property type="project" value="UniProtKB-KW"/>
</dbReference>
<dbReference type="InterPro" id="IPR027417">
    <property type="entry name" value="P-loop_NTPase"/>
</dbReference>
<dbReference type="GO" id="GO:0005759">
    <property type="term" value="C:mitochondrial matrix"/>
    <property type="evidence" value="ECO:0007669"/>
    <property type="project" value="UniProtKB-SubCell"/>
</dbReference>
<evidence type="ECO:0000256" key="31">
    <source>
        <dbReference type="ARBA" id="ARBA00061673"/>
    </source>
</evidence>
<keyword evidence="39" id="KW-0175">Coiled coil</keyword>
<dbReference type="CDD" id="cd02022">
    <property type="entry name" value="DPCK"/>
    <property type="match status" value="1"/>
</dbReference>
<keyword evidence="16" id="KW-0173">Coenzyme A biosynthesis</keyword>
<dbReference type="CDD" id="cd07813">
    <property type="entry name" value="COQ10p_like"/>
    <property type="match status" value="1"/>
</dbReference>
<organism evidence="43 44">
    <name type="scientific">Chelonia mydas</name>
    <name type="common">Green sea-turtle</name>
    <name type="synonym">Chelonia agassizi</name>
    <dbReference type="NCBI Taxonomy" id="8469"/>
    <lineage>
        <taxon>Eukaryota</taxon>
        <taxon>Metazoa</taxon>
        <taxon>Chordata</taxon>
        <taxon>Craniata</taxon>
        <taxon>Vertebrata</taxon>
        <taxon>Euteleostomi</taxon>
        <taxon>Archelosauria</taxon>
        <taxon>Testudinata</taxon>
        <taxon>Testudines</taxon>
        <taxon>Cryptodira</taxon>
        <taxon>Durocryptodira</taxon>
        <taxon>Americhelydia</taxon>
        <taxon>Chelonioidea</taxon>
        <taxon>Cheloniidae</taxon>
        <taxon>Chelonia</taxon>
    </lineage>
</organism>
<keyword evidence="19" id="KW-0496">Mitochondrion</keyword>
<evidence type="ECO:0000256" key="30">
    <source>
        <dbReference type="ARBA" id="ARBA00060696"/>
    </source>
</evidence>
<dbReference type="GO" id="GO:0046983">
    <property type="term" value="F:protein dimerization activity"/>
    <property type="evidence" value="ECO:0007669"/>
    <property type="project" value="InterPro"/>
</dbReference>
<dbReference type="InterPro" id="IPR044996">
    <property type="entry name" value="COQ10-like"/>
</dbReference>
<dbReference type="PANTHER" id="PTHR15741:SF25">
    <property type="entry name" value="MAX-LIKE PROTEIN X"/>
    <property type="match status" value="1"/>
</dbReference>
<evidence type="ECO:0000256" key="26">
    <source>
        <dbReference type="ARBA" id="ARBA00051912"/>
    </source>
</evidence>
<evidence type="ECO:0000256" key="15">
    <source>
        <dbReference type="ARBA" id="ARBA00022840"/>
    </source>
</evidence>
<dbReference type="GO" id="GO:0048039">
    <property type="term" value="F:ubiquinone binding"/>
    <property type="evidence" value="ECO:0007669"/>
    <property type="project" value="InterPro"/>
</dbReference>
<dbReference type="eggNOG" id="KOG3351">
    <property type="taxonomic scope" value="Eukaryota"/>
</dbReference>
<keyword evidence="21" id="KW-0804">Transcription</keyword>
<evidence type="ECO:0000313" key="44">
    <source>
        <dbReference type="Proteomes" id="UP000031443"/>
    </source>
</evidence>
<evidence type="ECO:0000256" key="11">
    <source>
        <dbReference type="ARBA" id="ARBA00022679"/>
    </source>
</evidence>
<evidence type="ECO:0000256" key="7">
    <source>
        <dbReference type="ARBA" id="ARBA00012392"/>
    </source>
</evidence>
<evidence type="ECO:0000256" key="12">
    <source>
        <dbReference type="ARBA" id="ARBA00022695"/>
    </source>
</evidence>
<dbReference type="GO" id="GO:0045944">
    <property type="term" value="P:positive regulation of transcription by RNA polymerase II"/>
    <property type="evidence" value="ECO:0007669"/>
    <property type="project" value="UniProtKB-ARBA"/>
</dbReference>
<dbReference type="PROSITE" id="PS51219">
    <property type="entry name" value="DPCK"/>
    <property type="match status" value="1"/>
</dbReference>
<feature type="signal peptide" evidence="41">
    <location>
        <begin position="1"/>
        <end position="19"/>
    </location>
</feature>
<comment type="function">
    <text evidence="27">Transcription regulator. Forms a sequence-specific DNA-binding protein complex with MAD1, MAD4, MNT, WBSCR14 and MLXIP which recognizes the core sequence 5'-CACGTG-3'. The TCFL4-MAD1, TCFL4-MAD4, TCFL4-WBSCR14 complexes are transcriptional repressors. Plays a role in transcriptional activation of glycolytic target genes. Involved in glucose-responsive gene regulation.</text>
</comment>
<comment type="similarity">
    <text evidence="4">Belongs to the COQ10 family.</text>
</comment>
<dbReference type="GO" id="GO:0005654">
    <property type="term" value="C:nucleoplasm"/>
    <property type="evidence" value="ECO:0007669"/>
    <property type="project" value="UniProtKB-ARBA"/>
</dbReference>
<evidence type="ECO:0000259" key="42">
    <source>
        <dbReference type="PROSITE" id="PS50888"/>
    </source>
</evidence>
<dbReference type="Gene3D" id="3.30.530.20">
    <property type="match status" value="1"/>
</dbReference>
<evidence type="ECO:0000256" key="32">
    <source>
        <dbReference type="ARBA" id="ARBA00065416"/>
    </source>
</evidence>
<evidence type="ECO:0000256" key="19">
    <source>
        <dbReference type="ARBA" id="ARBA00023128"/>
    </source>
</evidence>
<keyword evidence="8" id="KW-0963">Cytoplasm</keyword>
<dbReference type="SUPFAM" id="SSF52540">
    <property type="entry name" value="P-loop containing nucleoside triphosphate hydrolases"/>
    <property type="match status" value="1"/>
</dbReference>
<dbReference type="Pfam" id="PF01467">
    <property type="entry name" value="CTP_transf_like"/>
    <property type="match status" value="1"/>
</dbReference>
<dbReference type="GO" id="GO:0061629">
    <property type="term" value="F:RNA polymerase II-specific DNA-binding transcription factor binding"/>
    <property type="evidence" value="ECO:0007669"/>
    <property type="project" value="UniProtKB-ARBA"/>
</dbReference>
<protein>
    <recommendedName>
        <fullName evidence="34">Bifunctional coenzyme A synthase</fullName>
        <ecNumber evidence="33">2.7.1.24</ecNumber>
        <ecNumber evidence="7">2.7.7.3</ecNumber>
    </recommendedName>
    <alternativeName>
        <fullName evidence="36">Max-like bHLHZip protein</fullName>
    </alternativeName>
    <alternativeName>
        <fullName evidence="35">Max-like protein X</fullName>
    </alternativeName>
    <alternativeName>
        <fullName evidence="37">Protein BigMax</fullName>
    </alternativeName>
    <alternativeName>
        <fullName evidence="38">Transcription factor-like protein 4</fullName>
    </alternativeName>
</protein>
<keyword evidence="9" id="KW-0678">Repressor</keyword>
<dbReference type="Gene3D" id="3.40.50.620">
    <property type="entry name" value="HUPs"/>
    <property type="match status" value="1"/>
</dbReference>
<feature type="compositionally biased region" description="Basic and acidic residues" evidence="40">
    <location>
        <begin position="780"/>
        <end position="789"/>
    </location>
</feature>
<keyword evidence="44" id="KW-1185">Reference proteome</keyword>
<evidence type="ECO:0000256" key="36">
    <source>
        <dbReference type="ARBA" id="ARBA00076041"/>
    </source>
</evidence>
<dbReference type="FunFam" id="3.40.50.620:FF:000089">
    <property type="entry name" value="Bifunctional coenzyme A synthase"/>
    <property type="match status" value="1"/>
</dbReference>
<dbReference type="InterPro" id="IPR052207">
    <property type="entry name" value="Max-like/E-box_TFs"/>
</dbReference>
<dbReference type="FunFam" id="3.40.50.300:FF:000899">
    <property type="entry name" value="Bifunctional coenzyme A synthase"/>
    <property type="match status" value="1"/>
</dbReference>
<dbReference type="GO" id="GO:0000981">
    <property type="term" value="F:DNA-binding transcription factor activity, RNA polymerase II-specific"/>
    <property type="evidence" value="ECO:0007669"/>
    <property type="project" value="TreeGrafter"/>
</dbReference>
<dbReference type="SMART" id="SM00353">
    <property type="entry name" value="HLH"/>
    <property type="match status" value="1"/>
</dbReference>
<evidence type="ECO:0000256" key="2">
    <source>
        <dbReference type="ARBA" id="ARBA00004305"/>
    </source>
</evidence>
<dbReference type="GO" id="GO:0045333">
    <property type="term" value="P:cellular respiration"/>
    <property type="evidence" value="ECO:0007669"/>
    <property type="project" value="InterPro"/>
</dbReference>
<feature type="coiled-coil region" evidence="39">
    <location>
        <begin position="829"/>
        <end position="856"/>
    </location>
</feature>
<feature type="domain" description="BHLH" evidence="42">
    <location>
        <begin position="774"/>
        <end position="832"/>
    </location>
</feature>
<evidence type="ECO:0000256" key="17">
    <source>
        <dbReference type="ARBA" id="ARBA00023015"/>
    </source>
</evidence>
<dbReference type="CDD" id="cd19687">
    <property type="entry name" value="bHLHzip_Mlx"/>
    <property type="match status" value="1"/>
</dbReference>
<dbReference type="EC" id="2.7.7.3" evidence="7"/>
<feature type="compositionally biased region" description="Basic and acidic residues" evidence="40">
    <location>
        <begin position="761"/>
        <end position="772"/>
    </location>
</feature>
<evidence type="ECO:0000256" key="20">
    <source>
        <dbReference type="ARBA" id="ARBA00023159"/>
    </source>
</evidence>
<keyword evidence="22" id="KW-0539">Nucleus</keyword>
<dbReference type="PROSITE" id="PS50888">
    <property type="entry name" value="BHLH"/>
    <property type="match status" value="1"/>
</dbReference>
<dbReference type="EC" id="2.7.1.24" evidence="33"/>
<feature type="chain" id="PRO_5004080498" description="Bifunctional coenzyme A synthase" evidence="41">
    <location>
        <begin position="20"/>
        <end position="943"/>
    </location>
</feature>
<evidence type="ECO:0000256" key="9">
    <source>
        <dbReference type="ARBA" id="ARBA00022491"/>
    </source>
</evidence>
<evidence type="ECO:0000256" key="16">
    <source>
        <dbReference type="ARBA" id="ARBA00022993"/>
    </source>
</evidence>
<evidence type="ECO:0000256" key="34">
    <source>
        <dbReference type="ARBA" id="ARBA00067394"/>
    </source>
</evidence>
<dbReference type="InterPro" id="IPR011598">
    <property type="entry name" value="bHLH_dom"/>
</dbReference>
<comment type="function">
    <text evidence="28">Bifunctional enzyme that catalyzes the fourth and fifth sequential steps of CoA biosynthetic pathway. The fourth reaction is catalyzed by the phosphopantetheine adenylyltransferase, coded by the coaD domain; the fifth reaction is catalyzed by the dephospho-CoA kinase, coded by the coaE domain. May act as a point of CoA biosynthesis regulation.</text>
</comment>
<comment type="subcellular location">
    <subcellularLocation>
        <location evidence="3">Cytoplasm</location>
    </subcellularLocation>
    <subcellularLocation>
        <location evidence="2">Mitochondrion matrix</location>
    </subcellularLocation>
    <subcellularLocation>
        <location evidence="1">Nucleus</location>
    </subcellularLocation>
</comment>
<evidence type="ECO:0000256" key="28">
    <source>
        <dbReference type="ARBA" id="ARBA00059677"/>
    </source>
</evidence>
<name>M7C7I8_CHEMY</name>
<evidence type="ECO:0000256" key="39">
    <source>
        <dbReference type="SAM" id="Coils"/>
    </source>
</evidence>
<keyword evidence="23" id="KW-0511">Multifunctional enzyme</keyword>
<dbReference type="FunFam" id="4.10.280.10:FF:000037">
    <property type="entry name" value="max-like protein X isoform X2"/>
    <property type="match status" value="1"/>
</dbReference>
<evidence type="ECO:0000256" key="22">
    <source>
        <dbReference type="ARBA" id="ARBA00023242"/>
    </source>
</evidence>
<dbReference type="HAMAP" id="MF_00376">
    <property type="entry name" value="Dephospho_CoA_kinase"/>
    <property type="match status" value="1"/>
</dbReference>
<dbReference type="InterPro" id="IPR004821">
    <property type="entry name" value="Cyt_trans-like"/>
</dbReference>
<evidence type="ECO:0000256" key="35">
    <source>
        <dbReference type="ARBA" id="ARBA00071251"/>
    </source>
</evidence>
<dbReference type="SUPFAM" id="SSF55961">
    <property type="entry name" value="Bet v1-like"/>
    <property type="match status" value="1"/>
</dbReference>
<sequence length="943" mass="105193">MSVFRSGLLVLTAPLSALSLRLVPILASASRIVEDTLYIHLQPGLSLTGSSQPRSTYVPATPEVYSLINKLYVDADTHSHLDVRVLLTNIRNQSLTPQSLSSVQNLSHPPEVILTDFQTSDGGQYNPVKQRLERYATSSYSCRPNLISVLLYPEYEPMMDESEPPPWEPDVDGGALQSYSDVVVGGTFDRLHNAHKILLSACCLLAENRLLVGLSDKDLLENKMLKELIQPYEQRAEKLCEFLVDVKPSLRYDIVPLVDPYGPSITDPDLECIVVSEETRKGGVAVNKKRLENGLSELALHEILLVKNPRHGENEEEKISSSSIRQRLLGTLLQPPQKDPARPSRPYVIGLTGGTGSGKSSIARHLEHLGAFHIDVDKLGHEAYAPGGPAYEQVVEEFGKDILNEDGTINRTILGAKVFGNQEQLKCLTDIVWPVIAEMTKRQLNEAAVQGKAVCVLDAAVLLEAGWTDMVHEVWMASVPEKEALRRIMARDGLSEEAARNRLQSQLNSSQRVKQSHVVLYTLWEPEATQKQARVCCSYVTEGEVKDTGPGGLARLFVRNPRSLGLAYIGGVYSMEQMYNVVANVESYQLFVPWCNRSKILSCRKGLTRAELEVGFAPVVERYVSEISLTPQHQIRAVCSDSRIFSHLETLWRFSPGLPGQPDTCTLDFYVSFEFKSMLHSHLANLFFNEVVKQMVTAFESSLPPESQPHALLTALAAGGSGIAPALFVESTRKGSIVSRANSIGSTSASSVPNTDDEDSDYHQETYKESYKDRRRRAHTQAEQKRRDAIKKGYDDLQAIVPTCQQQDFSIGSQKLSKAIVLQKTIDYIQFLHKEKKKQEEEVSTLRKDVTALKIMKVNYEQIVKAHQDNPNEGKDQVSDQVKFNVFQGIMDSLFQSFNASISVASFQELSACVFSWIEEHCKPQTLRDIVLGVLHQLKNQLY</sequence>
<proteinExistence type="inferred from homology"/>
<evidence type="ECO:0000256" key="14">
    <source>
        <dbReference type="ARBA" id="ARBA00022777"/>
    </source>
</evidence>
<evidence type="ECO:0000256" key="6">
    <source>
        <dbReference type="ARBA" id="ARBA00011814"/>
    </source>
</evidence>
<keyword evidence="12" id="KW-0548">Nucleotidyltransferase</keyword>
<dbReference type="Pfam" id="PF01121">
    <property type="entry name" value="CoaE"/>
    <property type="match status" value="1"/>
</dbReference>
<dbReference type="EMBL" id="KB509732">
    <property type="protein sequence ID" value="EMP40513.1"/>
    <property type="molecule type" value="Genomic_DNA"/>
</dbReference>
<dbReference type="SUPFAM" id="SSF47459">
    <property type="entry name" value="HLH, helix-loop-helix DNA-binding domain"/>
    <property type="match status" value="1"/>
</dbReference>
<evidence type="ECO:0000256" key="10">
    <source>
        <dbReference type="ARBA" id="ARBA00022553"/>
    </source>
</evidence>
<dbReference type="SUPFAM" id="SSF52374">
    <property type="entry name" value="Nucleotidylyl transferase"/>
    <property type="match status" value="1"/>
</dbReference>
<dbReference type="InterPro" id="IPR023393">
    <property type="entry name" value="START-like_dom_sf"/>
</dbReference>
<evidence type="ECO:0000256" key="3">
    <source>
        <dbReference type="ARBA" id="ARBA00004496"/>
    </source>
</evidence>
<keyword evidence="18" id="KW-0238">DNA-binding</keyword>
<dbReference type="InterPro" id="IPR014729">
    <property type="entry name" value="Rossmann-like_a/b/a_fold"/>
</dbReference>
<evidence type="ECO:0000256" key="8">
    <source>
        <dbReference type="ARBA" id="ARBA00022490"/>
    </source>
</evidence>
<evidence type="ECO:0000256" key="33">
    <source>
        <dbReference type="ARBA" id="ARBA00066359"/>
    </source>
</evidence>
<comment type="catalytic activity">
    <reaction evidence="26">
        <text>3'-dephospho-CoA + ATP = ADP + CoA + H(+)</text>
        <dbReference type="Rhea" id="RHEA:18245"/>
        <dbReference type="ChEBI" id="CHEBI:15378"/>
        <dbReference type="ChEBI" id="CHEBI:30616"/>
        <dbReference type="ChEBI" id="CHEBI:57287"/>
        <dbReference type="ChEBI" id="CHEBI:57328"/>
        <dbReference type="ChEBI" id="CHEBI:456216"/>
        <dbReference type="EC" id="2.7.1.24"/>
    </reaction>
    <physiologicalReaction direction="left-to-right" evidence="26">
        <dbReference type="Rhea" id="RHEA:18246"/>
    </physiologicalReaction>
</comment>
<dbReference type="GO" id="GO:0004140">
    <property type="term" value="F:dephospho-CoA kinase activity"/>
    <property type="evidence" value="ECO:0007669"/>
    <property type="project" value="UniProtKB-EC"/>
</dbReference>
<evidence type="ECO:0000256" key="1">
    <source>
        <dbReference type="ARBA" id="ARBA00004123"/>
    </source>
</evidence>
<evidence type="ECO:0000256" key="37">
    <source>
        <dbReference type="ARBA" id="ARBA00079081"/>
    </source>
</evidence>
<evidence type="ECO:0000256" key="41">
    <source>
        <dbReference type="SAM" id="SignalP"/>
    </source>
</evidence>
<dbReference type="AlphaFoldDB" id="M7C7I8"/>
<dbReference type="GO" id="GO:0004595">
    <property type="term" value="F:pantetheine-phosphate adenylyltransferase activity"/>
    <property type="evidence" value="ECO:0007669"/>
    <property type="project" value="UniProtKB-EC"/>
</dbReference>
<gene>
    <name evidence="43" type="ORF">UY3_02251</name>
</gene>
<evidence type="ECO:0000256" key="27">
    <source>
        <dbReference type="ARBA" id="ARBA00053727"/>
    </source>
</evidence>
<dbReference type="GO" id="GO:0015937">
    <property type="term" value="P:coenzyme A biosynthetic process"/>
    <property type="evidence" value="ECO:0007669"/>
    <property type="project" value="UniProtKB-KW"/>
</dbReference>
<keyword evidence="11" id="KW-0808">Transferase</keyword>
<feature type="compositionally biased region" description="Polar residues" evidence="40">
    <location>
        <begin position="744"/>
        <end position="754"/>
    </location>
</feature>
<evidence type="ECO:0000256" key="21">
    <source>
        <dbReference type="ARBA" id="ARBA00023163"/>
    </source>
</evidence>
<evidence type="ECO:0000256" key="4">
    <source>
        <dbReference type="ARBA" id="ARBA00006885"/>
    </source>
</evidence>
<evidence type="ECO:0000256" key="38">
    <source>
        <dbReference type="ARBA" id="ARBA00082933"/>
    </source>
</evidence>
<dbReference type="InterPro" id="IPR005031">
    <property type="entry name" value="COQ10_START"/>
</dbReference>
<comment type="subunit">
    <text evidence="32">Efficient DNA binding requires dimerization with another bHLH protein. Binds DNA as a heterodimer with MAD1, MAD4, MNT, WBSCR14 and MLXIP. Can also bind DNA as a homodimer.</text>
</comment>
<dbReference type="eggNOG" id="KOG3220">
    <property type="taxonomic scope" value="Eukaryota"/>
</dbReference>
<comment type="subunit">
    <text evidence="6">Interacts with coenzyme Q.</text>
</comment>
<keyword evidence="41" id="KW-0732">Signal</keyword>
<comment type="similarity">
    <text evidence="31">In the central section; belongs to the eukaryotic CoaD family.</text>
</comment>
<evidence type="ECO:0000256" key="18">
    <source>
        <dbReference type="ARBA" id="ARBA00023125"/>
    </source>
</evidence>
<dbReference type="Pfam" id="PF03364">
    <property type="entry name" value="Polyketide_cyc"/>
    <property type="match status" value="1"/>
</dbReference>
<dbReference type="Pfam" id="PF00010">
    <property type="entry name" value="HLH"/>
    <property type="match status" value="1"/>
</dbReference>
<evidence type="ECO:0000256" key="23">
    <source>
        <dbReference type="ARBA" id="ARBA00023268"/>
    </source>
</evidence>
<evidence type="ECO:0000256" key="24">
    <source>
        <dbReference type="ARBA" id="ARBA00024947"/>
    </source>
</evidence>
<dbReference type="PANTHER" id="PTHR15741">
    <property type="entry name" value="BASIC HELIX-LOOP-HELIX ZIP TRANSCRIPTION FACTOR"/>
    <property type="match status" value="1"/>
</dbReference>
<keyword evidence="13" id="KW-0547">Nucleotide-binding</keyword>
<dbReference type="Gene3D" id="4.10.280.10">
    <property type="entry name" value="Helix-loop-helix DNA-binding domain"/>
    <property type="match status" value="1"/>
</dbReference>
<evidence type="ECO:0000256" key="5">
    <source>
        <dbReference type="ARBA" id="ARBA00011245"/>
    </source>
</evidence>
<evidence type="ECO:0000256" key="40">
    <source>
        <dbReference type="SAM" id="MobiDB-lite"/>
    </source>
</evidence>
<dbReference type="STRING" id="8469.M7C7I8"/>
<reference evidence="44" key="1">
    <citation type="journal article" date="2013" name="Nat. Genet.">
        <title>The draft genomes of soft-shell turtle and green sea turtle yield insights into the development and evolution of the turtle-specific body plan.</title>
        <authorList>
            <person name="Wang Z."/>
            <person name="Pascual-Anaya J."/>
            <person name="Zadissa A."/>
            <person name="Li W."/>
            <person name="Niimura Y."/>
            <person name="Huang Z."/>
            <person name="Li C."/>
            <person name="White S."/>
            <person name="Xiong Z."/>
            <person name="Fang D."/>
            <person name="Wang B."/>
            <person name="Ming Y."/>
            <person name="Chen Y."/>
            <person name="Zheng Y."/>
            <person name="Kuraku S."/>
            <person name="Pignatelli M."/>
            <person name="Herrero J."/>
            <person name="Beal K."/>
            <person name="Nozawa M."/>
            <person name="Li Q."/>
            <person name="Wang J."/>
            <person name="Zhang H."/>
            <person name="Yu L."/>
            <person name="Shigenobu S."/>
            <person name="Wang J."/>
            <person name="Liu J."/>
            <person name="Flicek P."/>
            <person name="Searle S."/>
            <person name="Wang J."/>
            <person name="Kuratani S."/>
            <person name="Yin Y."/>
            <person name="Aken B."/>
            <person name="Zhang G."/>
            <person name="Irie N."/>
        </authorList>
    </citation>
    <scope>NUCLEOTIDE SEQUENCE [LARGE SCALE GENOMIC DNA]</scope>
</reference>
<comment type="catalytic activity">
    <reaction evidence="25">
        <text>(R)-4'-phosphopantetheine + ATP + H(+) = 3'-dephospho-CoA + diphosphate</text>
        <dbReference type="Rhea" id="RHEA:19801"/>
        <dbReference type="ChEBI" id="CHEBI:15378"/>
        <dbReference type="ChEBI" id="CHEBI:30616"/>
        <dbReference type="ChEBI" id="CHEBI:33019"/>
        <dbReference type="ChEBI" id="CHEBI:57328"/>
        <dbReference type="ChEBI" id="CHEBI:61723"/>
        <dbReference type="EC" id="2.7.7.3"/>
    </reaction>
    <physiologicalReaction direction="left-to-right" evidence="25">
        <dbReference type="Rhea" id="RHEA:19802"/>
    </physiologicalReaction>
</comment>
<comment type="pathway">
    <text evidence="30">Cofactor biosynthesis; coenzyme A biosynthesis; CoA from (R)-pantothenate: step 5/5.</text>
</comment>
<evidence type="ECO:0000313" key="43">
    <source>
        <dbReference type="EMBL" id="EMP40513.1"/>
    </source>
</evidence>
<comment type="function">
    <text evidence="24">Required for the function of coenzyme Q in the respiratory chain. May serve as a chaperone or may be involved in the transport of Q6 from its site of synthesis to the catalytic sites of the respiratory complexes.</text>
</comment>
<comment type="subunit">
    <text evidence="5">Monomer.</text>
</comment>
<dbReference type="GO" id="GO:0000978">
    <property type="term" value="F:RNA polymerase II cis-regulatory region sequence-specific DNA binding"/>
    <property type="evidence" value="ECO:0007669"/>
    <property type="project" value="TreeGrafter"/>
</dbReference>
<dbReference type="InterPro" id="IPR001977">
    <property type="entry name" value="Depp_CoAkinase"/>
</dbReference>
<dbReference type="NCBIfam" id="NF001985">
    <property type="entry name" value="PRK00777.1"/>
    <property type="match status" value="1"/>
</dbReference>
<dbReference type="CDD" id="cd02164">
    <property type="entry name" value="PPAT_CoAS"/>
    <property type="match status" value="1"/>
</dbReference>
<keyword evidence="17" id="KW-0805">Transcription regulation</keyword>
<keyword evidence="10" id="KW-0597">Phosphoprotein</keyword>
<evidence type="ECO:0000256" key="29">
    <source>
        <dbReference type="ARBA" id="ARBA00060565"/>
    </source>
</evidence>
<comment type="pathway">
    <text evidence="29">Cofactor biosynthesis; coenzyme A biosynthesis; CoA from (R)-pantothenate: step 4/5.</text>
</comment>
<dbReference type="Proteomes" id="UP000031443">
    <property type="component" value="Unassembled WGS sequence"/>
</dbReference>
<evidence type="ECO:0000256" key="25">
    <source>
        <dbReference type="ARBA" id="ARBA00051310"/>
    </source>
</evidence>
<evidence type="ECO:0000256" key="13">
    <source>
        <dbReference type="ARBA" id="ARBA00022741"/>
    </source>
</evidence>
<keyword evidence="20" id="KW-0010">Activator</keyword>
<keyword evidence="15" id="KW-0067">ATP-binding</keyword>
<dbReference type="NCBIfam" id="TIGR00152">
    <property type="entry name" value="dephospho-CoA kinase"/>
    <property type="match status" value="1"/>
</dbReference>
<feature type="region of interest" description="Disordered" evidence="40">
    <location>
        <begin position="744"/>
        <end position="789"/>
    </location>
</feature>
<keyword evidence="14" id="KW-0418">Kinase</keyword>
<dbReference type="Gene3D" id="3.40.50.300">
    <property type="entry name" value="P-loop containing nucleotide triphosphate hydrolases"/>
    <property type="match status" value="1"/>
</dbReference>
<accession>M7C7I8</accession>
<dbReference type="InterPro" id="IPR036638">
    <property type="entry name" value="HLH_DNA-bd_sf"/>
</dbReference>